<gene>
    <name evidence="1" type="ORF">ACFFJH_19480</name>
</gene>
<comment type="caution">
    <text evidence="1">The sequence shown here is derived from an EMBL/GenBank/DDBJ whole genome shotgun (WGS) entry which is preliminary data.</text>
</comment>
<protein>
    <submittedName>
        <fullName evidence="1">Uncharacterized protein</fullName>
    </submittedName>
</protein>
<proteinExistence type="predicted"/>
<dbReference type="RefSeq" id="WP_390214736.1">
    <property type="nucleotide sequence ID" value="NZ_JBHLXJ010000035.1"/>
</dbReference>
<accession>A0ABV6IJP8</accession>
<evidence type="ECO:0000313" key="1">
    <source>
        <dbReference type="EMBL" id="MFC0352008.1"/>
    </source>
</evidence>
<organism evidence="1 2">
    <name type="scientific">Undibacterium danionis</name>
    <dbReference type="NCBI Taxonomy" id="1812100"/>
    <lineage>
        <taxon>Bacteria</taxon>
        <taxon>Pseudomonadati</taxon>
        <taxon>Pseudomonadota</taxon>
        <taxon>Betaproteobacteria</taxon>
        <taxon>Burkholderiales</taxon>
        <taxon>Oxalobacteraceae</taxon>
        <taxon>Undibacterium</taxon>
    </lineage>
</organism>
<evidence type="ECO:0000313" key="2">
    <source>
        <dbReference type="Proteomes" id="UP001589844"/>
    </source>
</evidence>
<reference evidence="1 2" key="1">
    <citation type="submission" date="2024-09" db="EMBL/GenBank/DDBJ databases">
        <authorList>
            <person name="Sun Q."/>
            <person name="Mori K."/>
        </authorList>
    </citation>
    <scope>NUCLEOTIDE SEQUENCE [LARGE SCALE GENOMIC DNA]</scope>
    <source>
        <strain evidence="1 2">CCM 8677</strain>
    </source>
</reference>
<sequence>MNKSLIFIPILTSKRSHRSQVGSGPTASYLFCFAKKGNPKKATTLPLAFGFPIEQDKKWESVETRYAQTRHFLYPFSVPHNWQCQKWVKVKNKVETSESEKPVEKYAFVETACFGVGVAFDSVFDFDLPPFETM</sequence>
<dbReference type="Proteomes" id="UP001589844">
    <property type="component" value="Unassembled WGS sequence"/>
</dbReference>
<keyword evidence="2" id="KW-1185">Reference proteome</keyword>
<name>A0ABV6IJP8_9BURK</name>
<dbReference type="EMBL" id="JBHLXJ010000035">
    <property type="protein sequence ID" value="MFC0352008.1"/>
    <property type="molecule type" value="Genomic_DNA"/>
</dbReference>